<dbReference type="EMBL" id="JASSZA010000008">
    <property type="protein sequence ID" value="KAK2104411.1"/>
    <property type="molecule type" value="Genomic_DNA"/>
</dbReference>
<sequence length="320" mass="33396">MSVIHSAQLRTHSVHTHRLPEYGAPHAPRAHEHTPRHRQVAEGGGRERAARSGEVGGGAGVPGGRGGENGSAGRQTAAGCHGRHQACEARARRPRLLNPGRRGGGGGGGGGQIAARTRRRGGGRMERKASAAGAKGNPSPPAAGEGQRPPPPLSVPGGGGGAPARGQVGAVAEPAEFIRRAHEFKSQGAQCYKDKKFREAIGKYHRALLELKGLLPPPGERERDSRTASPAGAPKPGRLSEEQSKTVETIEIDCYNSLAGEPPRIPCPPPPAPWSPGPGPWSFGPIPPWTTAARPRCRFPCCDCAALGRRTREGGALEKV</sequence>
<dbReference type="PANTHER" id="PTHR46512:SF5">
    <property type="entry name" value="TETRATRICOPEPTIDE REPEAT DOMAIN 9"/>
    <property type="match status" value="1"/>
</dbReference>
<reference evidence="2 3" key="1">
    <citation type="submission" date="2023-05" db="EMBL/GenBank/DDBJ databases">
        <title>B98-5 Cell Line De Novo Hybrid Assembly: An Optical Mapping Approach.</title>
        <authorList>
            <person name="Kananen K."/>
            <person name="Auerbach J.A."/>
            <person name="Kautto E."/>
            <person name="Blachly J.S."/>
        </authorList>
    </citation>
    <scope>NUCLEOTIDE SEQUENCE [LARGE SCALE GENOMIC DNA]</scope>
    <source>
        <strain evidence="2">B95-8</strain>
        <tissue evidence="2">Cell line</tissue>
    </source>
</reference>
<proteinExistence type="predicted"/>
<dbReference type="Proteomes" id="UP001266305">
    <property type="component" value="Unassembled WGS sequence"/>
</dbReference>
<evidence type="ECO:0000313" key="2">
    <source>
        <dbReference type="EMBL" id="KAK2104411.1"/>
    </source>
</evidence>
<keyword evidence="3" id="KW-1185">Reference proteome</keyword>
<dbReference type="Gene3D" id="1.25.40.10">
    <property type="entry name" value="Tetratricopeptide repeat domain"/>
    <property type="match status" value="1"/>
</dbReference>
<dbReference type="InterPro" id="IPR011990">
    <property type="entry name" value="TPR-like_helical_dom_sf"/>
</dbReference>
<dbReference type="PANTHER" id="PTHR46512">
    <property type="entry name" value="PEPTIDYLPROLYL ISOMERASE"/>
    <property type="match status" value="1"/>
</dbReference>
<evidence type="ECO:0000256" key="1">
    <source>
        <dbReference type="SAM" id="MobiDB-lite"/>
    </source>
</evidence>
<feature type="compositionally biased region" description="Gly residues" evidence="1">
    <location>
        <begin position="101"/>
        <end position="112"/>
    </location>
</feature>
<feature type="compositionally biased region" description="Gly residues" evidence="1">
    <location>
        <begin position="54"/>
        <end position="70"/>
    </location>
</feature>
<dbReference type="InterPro" id="IPR050754">
    <property type="entry name" value="FKBP4/5/8-like"/>
</dbReference>
<gene>
    <name evidence="2" type="ORF">P7K49_018267</name>
</gene>
<feature type="compositionally biased region" description="Pro residues" evidence="1">
    <location>
        <begin position="265"/>
        <end position="279"/>
    </location>
</feature>
<feature type="region of interest" description="Disordered" evidence="1">
    <location>
        <begin position="1"/>
        <end position="168"/>
    </location>
</feature>
<organism evidence="2 3">
    <name type="scientific">Saguinus oedipus</name>
    <name type="common">Cotton-top tamarin</name>
    <name type="synonym">Oedipomidas oedipus</name>
    <dbReference type="NCBI Taxonomy" id="9490"/>
    <lineage>
        <taxon>Eukaryota</taxon>
        <taxon>Metazoa</taxon>
        <taxon>Chordata</taxon>
        <taxon>Craniata</taxon>
        <taxon>Vertebrata</taxon>
        <taxon>Euteleostomi</taxon>
        <taxon>Mammalia</taxon>
        <taxon>Eutheria</taxon>
        <taxon>Euarchontoglires</taxon>
        <taxon>Primates</taxon>
        <taxon>Haplorrhini</taxon>
        <taxon>Platyrrhini</taxon>
        <taxon>Cebidae</taxon>
        <taxon>Callitrichinae</taxon>
        <taxon>Saguinus</taxon>
    </lineage>
</organism>
<name>A0ABQ9V4X4_SAGOE</name>
<feature type="region of interest" description="Disordered" evidence="1">
    <location>
        <begin position="265"/>
        <end position="287"/>
    </location>
</feature>
<accession>A0ABQ9V4X4</accession>
<comment type="caution">
    <text evidence="2">The sequence shown here is derived from an EMBL/GenBank/DDBJ whole genome shotgun (WGS) entry which is preliminary data.</text>
</comment>
<evidence type="ECO:0008006" key="4">
    <source>
        <dbReference type="Google" id="ProtNLM"/>
    </source>
</evidence>
<protein>
    <recommendedName>
        <fullName evidence="4">Tetratricopeptide repeat domain 9</fullName>
    </recommendedName>
</protein>
<evidence type="ECO:0000313" key="3">
    <source>
        <dbReference type="Proteomes" id="UP001266305"/>
    </source>
</evidence>
<feature type="region of interest" description="Disordered" evidence="1">
    <location>
        <begin position="212"/>
        <end position="246"/>
    </location>
</feature>